<sequence length="422" mass="48570">MTQQLNDIRKEKRFKRFERNMIKLSYKAIKDIEEMKDCPKNLEYFTNVLKRTFVDCESIKDREKVDTIGTYCVMVPEELIYASGAIPVRLCGGNHIATLAGDEKAPRDACPLVRSSVGFQMYDLLPIYKDCKALMIPTTCDGKRKMTSILSKYKKVIPLHVPTLKDEEESKDGFLKDLYALKNTLEKITGNEITYDRLKYAIEAVASAQYEIRRLYNIKKQNPSVIKGTHAMAVLNSYAYDRVDLWADALSKLNDELEKKIKEKKHIGSKKSPRILITGSPVIFPNIKIPYLIEEQGGIVAADETCMGERGLYDPVAVTDNSFEGMMRGLSLRYTLPCTCPSFTYNDERLFKIKQLTKDFDIDGIVYHVIRGCVSYDFELRYIESEMKKHNIPVLRVETDYNTEDVEQLRIRIEAFMEMIKA</sequence>
<dbReference type="Pfam" id="PF06050">
    <property type="entry name" value="HGD-D"/>
    <property type="match status" value="1"/>
</dbReference>
<dbReference type="PANTHER" id="PTHR30548:SF2">
    <property type="entry name" value="2-HYDROXYACYL-COA DEHYDRATASE,D-COMPONENT"/>
    <property type="match status" value="1"/>
</dbReference>
<proteinExistence type="inferred from homology"/>
<accession>A0ABY8EF18</accession>
<evidence type="ECO:0000256" key="3">
    <source>
        <dbReference type="ARBA" id="ARBA00023014"/>
    </source>
</evidence>
<dbReference type="Gene3D" id="3.40.50.11890">
    <property type="match status" value="1"/>
</dbReference>
<dbReference type="EMBL" id="CP120733">
    <property type="protein sequence ID" value="WFD10077.1"/>
    <property type="molecule type" value="Genomic_DNA"/>
</dbReference>
<dbReference type="RefSeq" id="WP_277732054.1">
    <property type="nucleotide sequence ID" value="NZ_CP120733.1"/>
</dbReference>
<dbReference type="InterPro" id="IPR010327">
    <property type="entry name" value="FldB/FldC_alpha/beta"/>
</dbReference>
<comment type="similarity">
    <text evidence="2">Belongs to the FldB/FldC dehydratase alpha/beta subunit family.</text>
</comment>
<reference evidence="4 5" key="1">
    <citation type="submission" date="2023-03" db="EMBL/GenBank/DDBJ databases">
        <title>Complete genome sequence of Tepidibacter sp. SWIR-1, isolated from a deep-sea hydrothermal vent.</title>
        <authorList>
            <person name="Li X."/>
        </authorList>
    </citation>
    <scope>NUCLEOTIDE SEQUENCE [LARGE SCALE GENOMIC DNA]</scope>
    <source>
        <strain evidence="4 5">SWIR-1</strain>
    </source>
</reference>
<dbReference type="PANTHER" id="PTHR30548">
    <property type="entry name" value="2-HYDROXYGLUTARYL-COA DEHYDRATASE, D-COMPONENT-RELATED"/>
    <property type="match status" value="1"/>
</dbReference>
<evidence type="ECO:0000256" key="1">
    <source>
        <dbReference type="ARBA" id="ARBA00001966"/>
    </source>
</evidence>
<name>A0ABY8EF18_9FIRM</name>
<protein>
    <submittedName>
        <fullName evidence="4">2-hydroxyacyl-CoA dehydratase family protein</fullName>
    </submittedName>
</protein>
<dbReference type="Proteomes" id="UP001222800">
    <property type="component" value="Chromosome"/>
</dbReference>
<dbReference type="Gene3D" id="3.40.50.11900">
    <property type="match status" value="1"/>
</dbReference>
<keyword evidence="5" id="KW-1185">Reference proteome</keyword>
<keyword evidence="3" id="KW-0479">Metal-binding</keyword>
<evidence type="ECO:0000313" key="5">
    <source>
        <dbReference type="Proteomes" id="UP001222800"/>
    </source>
</evidence>
<keyword evidence="3" id="KW-0408">Iron</keyword>
<gene>
    <name evidence="4" type="ORF">P4S50_17125</name>
</gene>
<evidence type="ECO:0000313" key="4">
    <source>
        <dbReference type="EMBL" id="WFD10077.1"/>
    </source>
</evidence>
<comment type="cofactor">
    <cofactor evidence="1">
        <name>[4Fe-4S] cluster</name>
        <dbReference type="ChEBI" id="CHEBI:49883"/>
    </cofactor>
</comment>
<dbReference type="Gene3D" id="1.20.1270.370">
    <property type="match status" value="1"/>
</dbReference>
<keyword evidence="3" id="KW-0411">Iron-sulfur</keyword>
<evidence type="ECO:0000256" key="2">
    <source>
        <dbReference type="ARBA" id="ARBA00005806"/>
    </source>
</evidence>
<organism evidence="4 5">
    <name type="scientific">Tepidibacter hydrothermalis</name>
    <dbReference type="NCBI Taxonomy" id="3036126"/>
    <lineage>
        <taxon>Bacteria</taxon>
        <taxon>Bacillati</taxon>
        <taxon>Bacillota</taxon>
        <taxon>Clostridia</taxon>
        <taxon>Peptostreptococcales</taxon>
        <taxon>Peptostreptococcaceae</taxon>
        <taxon>Tepidibacter</taxon>
    </lineage>
</organism>